<comment type="catalytic activity">
    <reaction evidence="18">
        <text>L-seryl-[protein] + ATP = O-phospho-L-seryl-[protein] + ADP + H(+)</text>
        <dbReference type="Rhea" id="RHEA:17989"/>
        <dbReference type="Rhea" id="RHEA-COMP:9863"/>
        <dbReference type="Rhea" id="RHEA-COMP:11604"/>
        <dbReference type="ChEBI" id="CHEBI:15378"/>
        <dbReference type="ChEBI" id="CHEBI:29999"/>
        <dbReference type="ChEBI" id="CHEBI:30616"/>
        <dbReference type="ChEBI" id="CHEBI:83421"/>
        <dbReference type="ChEBI" id="CHEBI:456216"/>
        <dbReference type="EC" id="2.7.11.1"/>
    </reaction>
</comment>
<dbReference type="Pfam" id="PF11721">
    <property type="entry name" value="Malectin"/>
    <property type="match status" value="1"/>
</dbReference>
<dbReference type="AlphaFoldDB" id="A0AAV1C000"/>
<evidence type="ECO:0000256" key="7">
    <source>
        <dbReference type="ARBA" id="ARBA00022692"/>
    </source>
</evidence>
<reference evidence="23" key="1">
    <citation type="submission" date="2023-03" db="EMBL/GenBank/DDBJ databases">
        <authorList>
            <person name="Julca I."/>
        </authorList>
    </citation>
    <scope>NUCLEOTIDE SEQUENCE</scope>
</reference>
<feature type="signal peptide" evidence="21">
    <location>
        <begin position="1"/>
        <end position="27"/>
    </location>
</feature>
<evidence type="ECO:0000256" key="5">
    <source>
        <dbReference type="ARBA" id="ARBA00022614"/>
    </source>
</evidence>
<dbReference type="InterPro" id="IPR017441">
    <property type="entry name" value="Protein_kinase_ATP_BS"/>
</dbReference>
<evidence type="ECO:0000256" key="13">
    <source>
        <dbReference type="ARBA" id="ARBA00022989"/>
    </source>
</evidence>
<dbReference type="Gene3D" id="3.80.10.10">
    <property type="entry name" value="Ribonuclease Inhibitor"/>
    <property type="match status" value="3"/>
</dbReference>
<dbReference type="Gene3D" id="3.30.200.20">
    <property type="entry name" value="Phosphorylase Kinase, domain 1"/>
    <property type="match status" value="1"/>
</dbReference>
<dbReference type="CDD" id="cd14066">
    <property type="entry name" value="STKc_IRAK"/>
    <property type="match status" value="1"/>
</dbReference>
<keyword evidence="16" id="KW-0325">Glycoprotein</keyword>
<dbReference type="InterPro" id="IPR008271">
    <property type="entry name" value="Ser/Thr_kinase_AS"/>
</dbReference>
<keyword evidence="7 20" id="KW-0812">Transmembrane</keyword>
<evidence type="ECO:0000256" key="20">
    <source>
        <dbReference type="SAM" id="Phobius"/>
    </source>
</evidence>
<comment type="catalytic activity">
    <reaction evidence="17">
        <text>L-threonyl-[protein] + ATP = O-phospho-L-threonyl-[protein] + ADP + H(+)</text>
        <dbReference type="Rhea" id="RHEA:46608"/>
        <dbReference type="Rhea" id="RHEA-COMP:11060"/>
        <dbReference type="Rhea" id="RHEA-COMP:11605"/>
        <dbReference type="ChEBI" id="CHEBI:15378"/>
        <dbReference type="ChEBI" id="CHEBI:30013"/>
        <dbReference type="ChEBI" id="CHEBI:30616"/>
        <dbReference type="ChEBI" id="CHEBI:61977"/>
        <dbReference type="ChEBI" id="CHEBI:456216"/>
        <dbReference type="EC" id="2.7.11.1"/>
    </reaction>
</comment>
<dbReference type="SMART" id="SM00220">
    <property type="entry name" value="S_TKc"/>
    <property type="match status" value="1"/>
</dbReference>
<keyword evidence="5" id="KW-0433">Leucine-rich repeat</keyword>
<dbReference type="Proteomes" id="UP001161247">
    <property type="component" value="Chromosome 1"/>
</dbReference>
<keyword evidence="13 20" id="KW-1133">Transmembrane helix</keyword>
<organism evidence="23 24">
    <name type="scientific">Oldenlandia corymbosa var. corymbosa</name>
    <dbReference type="NCBI Taxonomy" id="529605"/>
    <lineage>
        <taxon>Eukaryota</taxon>
        <taxon>Viridiplantae</taxon>
        <taxon>Streptophyta</taxon>
        <taxon>Embryophyta</taxon>
        <taxon>Tracheophyta</taxon>
        <taxon>Spermatophyta</taxon>
        <taxon>Magnoliopsida</taxon>
        <taxon>eudicotyledons</taxon>
        <taxon>Gunneridae</taxon>
        <taxon>Pentapetalae</taxon>
        <taxon>asterids</taxon>
        <taxon>lamiids</taxon>
        <taxon>Gentianales</taxon>
        <taxon>Rubiaceae</taxon>
        <taxon>Rubioideae</taxon>
        <taxon>Spermacoceae</taxon>
        <taxon>Hedyotis-Oldenlandia complex</taxon>
        <taxon>Oldenlandia</taxon>
    </lineage>
</organism>
<sequence length="1020" mass="111001">MMFPRVLLLLVSANAFIFLATIPCGNSLTLPADEVEALKEIGATLGKKDWDFSVDPCSGSSNWVDPKATKDNMNAVTCDCSFANNTVCHVVSIVLKTQNLSGTLPPGLTKLPFLREIDLTRNYLSGSIPKEWGSMKLANISILGNRVSGPIPKELGNISTLANLTMEYNQLSGPIPPELGNLSSIEKLSLISNNLTGELPPELAKLTTIKDFRISDNQIVGTVPGYISSWTHLEKLVIQGTGMNGPLPPGLGSLANLSDLRISDLNGDNMSFPSLGGAIKLKTLILRNCNISGTLPEDLGALTSLKMLDLSFNKLTGQIPESYAALSTVTSIFLTGNNLSGPVPDWMLSRGNEIDLSYNNFSGNNLDSNCQPRKTNLFASSARGITSGIVSCLRNSFHCPTSVYSLHINCGGGEMRLKNGTLFEGDMNSGGPSTFFRSANGSPWAVSSTGEFLDNNLPSDSYIWSAPGVSGDNAALYMNARMSPLSLTYYAFCLGNGNYTVNLHFAEIMFTDDRTFSSLGRRFFDIYIQGKLVKKGFNIAAEAGGINKPIFRSFTAVVSDNTLDIRFFWAGKGTNAIPLRGVYGPLISAISVEPDFRPPGSNGNRLSAGGVAGIVIAVLFTISTVLVIIWWKGCFRRKDSYENDLKGLDLNTGSFTLRQIKGATNNFDIANKIGEGGFGTVYKVIATRYGTVIAVKQLSAKSNQGNREFLNEIGMISALQHPNLVKLYGCCIEGNQLILIYEYMENNSLARVLFGPEEHQLHLDWPTRHKISIGVARGLAYLHEESRLKIVHRDIKATNVLLDKDLNPKISDFGLAKLDDEENTHISTRIAGTFGYMAPEYAMRGYLTDKADVYSFGVVLLELVSGRSNNSIKPKQDCFYLLDWANLLNEEGNLMELIDLRLGSDYNKEQVMRTLHIALLCTNVVPTERPSMSSVVSMLEGRGGVDMISSASKRSASGKHKKLKSLGLTKEQQQLANPGDSQIEMSMDVPFTGSSTATGDLYPGDLYPLVPNTEFLLDRS</sequence>
<comment type="subcellular location">
    <subcellularLocation>
        <location evidence="1">Membrane</location>
        <topology evidence="1">Single-pass type I membrane protein</topology>
    </subcellularLocation>
</comment>
<dbReference type="FunFam" id="3.30.200.20:FF:000217">
    <property type="entry name" value="probable LRR receptor-like serine/threonine-protein kinase At1g53430"/>
    <property type="match status" value="1"/>
</dbReference>
<dbReference type="Pfam" id="PF13855">
    <property type="entry name" value="LRR_8"/>
    <property type="match status" value="1"/>
</dbReference>
<keyword evidence="14 20" id="KW-0472">Membrane</keyword>
<dbReference type="PROSITE" id="PS00108">
    <property type="entry name" value="PROTEIN_KINASE_ST"/>
    <property type="match status" value="1"/>
</dbReference>
<keyword evidence="3" id="KW-0723">Serine/threonine-protein kinase</keyword>
<dbReference type="InterPro" id="IPR032675">
    <property type="entry name" value="LRR_dom_sf"/>
</dbReference>
<evidence type="ECO:0000256" key="11">
    <source>
        <dbReference type="ARBA" id="ARBA00022777"/>
    </source>
</evidence>
<evidence type="ECO:0000256" key="9">
    <source>
        <dbReference type="ARBA" id="ARBA00022737"/>
    </source>
</evidence>
<dbReference type="InterPro" id="IPR011009">
    <property type="entry name" value="Kinase-like_dom_sf"/>
</dbReference>
<dbReference type="SUPFAM" id="SSF56112">
    <property type="entry name" value="Protein kinase-like (PK-like)"/>
    <property type="match status" value="1"/>
</dbReference>
<dbReference type="PANTHER" id="PTHR48006">
    <property type="entry name" value="LEUCINE-RICH REPEAT-CONTAINING PROTEIN DDB_G0281931-RELATED"/>
    <property type="match status" value="1"/>
</dbReference>
<dbReference type="Gene3D" id="2.60.120.430">
    <property type="entry name" value="Galactose-binding lectin"/>
    <property type="match status" value="1"/>
</dbReference>
<dbReference type="PANTHER" id="PTHR48006:SF81">
    <property type="entry name" value="PROTEIN KINASE DOMAIN-CONTAINING PROTEIN"/>
    <property type="match status" value="1"/>
</dbReference>
<keyword evidence="15" id="KW-0675">Receptor</keyword>
<evidence type="ECO:0000313" key="24">
    <source>
        <dbReference type="Proteomes" id="UP001161247"/>
    </source>
</evidence>
<dbReference type="Pfam" id="PF00560">
    <property type="entry name" value="LRR_1"/>
    <property type="match status" value="2"/>
</dbReference>
<keyword evidence="24" id="KW-1185">Reference proteome</keyword>
<feature type="domain" description="Protein kinase" evidence="22">
    <location>
        <begin position="667"/>
        <end position="948"/>
    </location>
</feature>
<evidence type="ECO:0000256" key="12">
    <source>
        <dbReference type="ARBA" id="ARBA00022840"/>
    </source>
</evidence>
<evidence type="ECO:0000256" key="8">
    <source>
        <dbReference type="ARBA" id="ARBA00022729"/>
    </source>
</evidence>
<evidence type="ECO:0000256" key="4">
    <source>
        <dbReference type="ARBA" id="ARBA00022553"/>
    </source>
</evidence>
<dbReference type="GO" id="GO:0005524">
    <property type="term" value="F:ATP binding"/>
    <property type="evidence" value="ECO:0007669"/>
    <property type="project" value="UniProtKB-UniRule"/>
</dbReference>
<evidence type="ECO:0000256" key="16">
    <source>
        <dbReference type="ARBA" id="ARBA00023180"/>
    </source>
</evidence>
<keyword evidence="6" id="KW-0808">Transferase</keyword>
<keyword evidence="9" id="KW-0677">Repeat</keyword>
<evidence type="ECO:0000256" key="6">
    <source>
        <dbReference type="ARBA" id="ARBA00022679"/>
    </source>
</evidence>
<feature type="transmembrane region" description="Helical" evidence="20">
    <location>
        <begin position="606"/>
        <end position="631"/>
    </location>
</feature>
<dbReference type="SUPFAM" id="SSF52058">
    <property type="entry name" value="L domain-like"/>
    <property type="match status" value="1"/>
</dbReference>
<gene>
    <name evidence="23" type="ORF">OLC1_LOCUS1333</name>
</gene>
<evidence type="ECO:0000256" key="1">
    <source>
        <dbReference type="ARBA" id="ARBA00004479"/>
    </source>
</evidence>
<keyword evidence="4" id="KW-0597">Phosphoprotein</keyword>
<keyword evidence="8 21" id="KW-0732">Signal</keyword>
<dbReference type="PROSITE" id="PS50011">
    <property type="entry name" value="PROTEIN_KINASE_DOM"/>
    <property type="match status" value="1"/>
</dbReference>
<dbReference type="FunFam" id="3.80.10.10:FF:000041">
    <property type="entry name" value="LRR receptor-like serine/threonine-protein kinase ERECTA"/>
    <property type="match status" value="1"/>
</dbReference>
<evidence type="ECO:0000256" key="21">
    <source>
        <dbReference type="SAM" id="SignalP"/>
    </source>
</evidence>
<evidence type="ECO:0000256" key="17">
    <source>
        <dbReference type="ARBA" id="ARBA00047899"/>
    </source>
</evidence>
<keyword evidence="11" id="KW-0418">Kinase</keyword>
<evidence type="ECO:0000256" key="15">
    <source>
        <dbReference type="ARBA" id="ARBA00023170"/>
    </source>
</evidence>
<evidence type="ECO:0000256" key="3">
    <source>
        <dbReference type="ARBA" id="ARBA00022527"/>
    </source>
</evidence>
<evidence type="ECO:0000256" key="10">
    <source>
        <dbReference type="ARBA" id="ARBA00022741"/>
    </source>
</evidence>
<evidence type="ECO:0000313" key="23">
    <source>
        <dbReference type="EMBL" id="CAI9088861.1"/>
    </source>
</evidence>
<dbReference type="GO" id="GO:0004674">
    <property type="term" value="F:protein serine/threonine kinase activity"/>
    <property type="evidence" value="ECO:0007669"/>
    <property type="project" value="UniProtKB-KW"/>
</dbReference>
<dbReference type="Gene3D" id="1.10.510.10">
    <property type="entry name" value="Transferase(Phosphotransferase) domain 1"/>
    <property type="match status" value="1"/>
</dbReference>
<evidence type="ECO:0000259" key="22">
    <source>
        <dbReference type="PROSITE" id="PS50011"/>
    </source>
</evidence>
<dbReference type="InterPro" id="IPR001611">
    <property type="entry name" value="Leu-rich_rpt"/>
</dbReference>
<accession>A0AAV1C000</accession>
<dbReference type="EC" id="2.7.11.1" evidence="2"/>
<dbReference type="FunFam" id="3.80.10.10:FF:001022">
    <property type="entry name" value="Probable LRR receptor-like serine/threonine-protein kinase At1g53420"/>
    <property type="match status" value="1"/>
</dbReference>
<evidence type="ECO:0000256" key="19">
    <source>
        <dbReference type="PROSITE-ProRule" id="PRU10141"/>
    </source>
</evidence>
<dbReference type="InterPro" id="IPR000719">
    <property type="entry name" value="Prot_kinase_dom"/>
</dbReference>
<dbReference type="GO" id="GO:0016020">
    <property type="term" value="C:membrane"/>
    <property type="evidence" value="ECO:0007669"/>
    <property type="project" value="UniProtKB-SubCell"/>
</dbReference>
<evidence type="ECO:0000256" key="2">
    <source>
        <dbReference type="ARBA" id="ARBA00012513"/>
    </source>
</evidence>
<feature type="binding site" evidence="19">
    <location>
        <position position="696"/>
    </location>
    <ligand>
        <name>ATP</name>
        <dbReference type="ChEBI" id="CHEBI:30616"/>
    </ligand>
</feature>
<dbReference type="InterPro" id="IPR051824">
    <property type="entry name" value="LRR_Rcpt-Like_S/T_Kinase"/>
</dbReference>
<name>A0AAV1C000_OLDCO</name>
<evidence type="ECO:0000256" key="18">
    <source>
        <dbReference type="ARBA" id="ARBA00048679"/>
    </source>
</evidence>
<dbReference type="FunFam" id="1.10.510.10:FF:000044">
    <property type="entry name" value="Putative LRR receptor-like serine/threonine-protein kinase"/>
    <property type="match status" value="1"/>
</dbReference>
<dbReference type="FunFam" id="2.60.120.430:FF:000004">
    <property type="entry name" value="Putative leucine-rich repeat receptor-like serine/threonine-protein kinase"/>
    <property type="match status" value="1"/>
</dbReference>
<feature type="chain" id="PRO_5043471713" description="non-specific serine/threonine protein kinase" evidence="21">
    <location>
        <begin position="28"/>
        <end position="1020"/>
    </location>
</feature>
<dbReference type="EMBL" id="OX459118">
    <property type="protein sequence ID" value="CAI9088861.1"/>
    <property type="molecule type" value="Genomic_DNA"/>
</dbReference>
<dbReference type="PROSITE" id="PS00107">
    <property type="entry name" value="PROTEIN_KINASE_ATP"/>
    <property type="match status" value="1"/>
</dbReference>
<evidence type="ECO:0000256" key="14">
    <source>
        <dbReference type="ARBA" id="ARBA00023136"/>
    </source>
</evidence>
<keyword evidence="12 19" id="KW-0067">ATP-binding</keyword>
<proteinExistence type="predicted"/>
<dbReference type="InterPro" id="IPR021720">
    <property type="entry name" value="Malectin_dom"/>
</dbReference>
<keyword evidence="10 19" id="KW-0547">Nucleotide-binding</keyword>
<protein>
    <recommendedName>
        <fullName evidence="2">non-specific serine/threonine protein kinase</fullName>
        <ecNumber evidence="2">2.7.11.1</ecNumber>
    </recommendedName>
</protein>
<dbReference type="Pfam" id="PF00069">
    <property type="entry name" value="Pkinase"/>
    <property type="match status" value="1"/>
</dbReference>